<dbReference type="EMBL" id="UINC01106498">
    <property type="protein sequence ID" value="SVC71210.1"/>
    <property type="molecule type" value="Genomic_DNA"/>
</dbReference>
<name>A0A382PEG9_9ZZZZ</name>
<evidence type="ECO:0000256" key="1">
    <source>
        <dbReference type="ARBA" id="ARBA00001974"/>
    </source>
</evidence>
<protein>
    <recommendedName>
        <fullName evidence="5">FAD/NAD(P)-binding domain-containing protein</fullName>
    </recommendedName>
</protein>
<gene>
    <name evidence="4" type="ORF">METZ01_LOCUS324064</name>
</gene>
<organism evidence="4">
    <name type="scientific">marine metagenome</name>
    <dbReference type="NCBI Taxonomy" id="408172"/>
    <lineage>
        <taxon>unclassified sequences</taxon>
        <taxon>metagenomes</taxon>
        <taxon>ecological metagenomes</taxon>
    </lineage>
</organism>
<comment type="cofactor">
    <cofactor evidence="1">
        <name>FAD</name>
        <dbReference type="ChEBI" id="CHEBI:57692"/>
    </cofactor>
</comment>
<accession>A0A382PEG9</accession>
<dbReference type="GO" id="GO:0050660">
    <property type="term" value="F:flavin adenine dinucleotide binding"/>
    <property type="evidence" value="ECO:0007669"/>
    <property type="project" value="TreeGrafter"/>
</dbReference>
<dbReference type="PANTHER" id="PTHR22912:SF93">
    <property type="entry name" value="SOLUBLE PYRIDINE NUCLEOTIDE TRANSHYDROGENASE"/>
    <property type="match status" value="1"/>
</dbReference>
<dbReference type="InterPro" id="IPR050151">
    <property type="entry name" value="Class-I_Pyr_Nuc-Dis_Oxidored"/>
</dbReference>
<proteinExistence type="predicted"/>
<reference evidence="4" key="1">
    <citation type="submission" date="2018-05" db="EMBL/GenBank/DDBJ databases">
        <authorList>
            <person name="Lanie J.A."/>
            <person name="Ng W.-L."/>
            <person name="Kazmierczak K.M."/>
            <person name="Andrzejewski T.M."/>
            <person name="Davidsen T.M."/>
            <person name="Wayne K.J."/>
            <person name="Tettelin H."/>
            <person name="Glass J.I."/>
            <person name="Rusch D."/>
            <person name="Podicherti R."/>
            <person name="Tsui H.-C.T."/>
            <person name="Winkler M.E."/>
        </authorList>
    </citation>
    <scope>NUCLEOTIDE SEQUENCE</scope>
</reference>
<keyword evidence="3" id="KW-0274">FAD</keyword>
<feature type="non-terminal residue" evidence="4">
    <location>
        <position position="54"/>
    </location>
</feature>
<keyword evidence="2" id="KW-0285">Flavoprotein</keyword>
<evidence type="ECO:0000313" key="4">
    <source>
        <dbReference type="EMBL" id="SVC71210.1"/>
    </source>
</evidence>
<dbReference type="PRINTS" id="PR00411">
    <property type="entry name" value="PNDRDTASEI"/>
</dbReference>
<sequence>MQEIHHYDIVVIGSGPAGEKAALQASKLKKQVALIDKSPHLGGASLHTGTIPSK</sequence>
<evidence type="ECO:0000256" key="3">
    <source>
        <dbReference type="ARBA" id="ARBA00022827"/>
    </source>
</evidence>
<dbReference type="AlphaFoldDB" id="A0A382PEG9"/>
<dbReference type="Gene3D" id="3.50.50.60">
    <property type="entry name" value="FAD/NAD(P)-binding domain"/>
    <property type="match status" value="1"/>
</dbReference>
<dbReference type="PANTHER" id="PTHR22912">
    <property type="entry name" value="DISULFIDE OXIDOREDUCTASE"/>
    <property type="match status" value="1"/>
</dbReference>
<dbReference type="Pfam" id="PF12831">
    <property type="entry name" value="FAD_oxidored"/>
    <property type="match status" value="1"/>
</dbReference>
<evidence type="ECO:0008006" key="5">
    <source>
        <dbReference type="Google" id="ProtNLM"/>
    </source>
</evidence>
<dbReference type="SUPFAM" id="SSF51905">
    <property type="entry name" value="FAD/NAD(P)-binding domain"/>
    <property type="match status" value="1"/>
</dbReference>
<dbReference type="GO" id="GO:0006103">
    <property type="term" value="P:2-oxoglutarate metabolic process"/>
    <property type="evidence" value="ECO:0007669"/>
    <property type="project" value="TreeGrafter"/>
</dbReference>
<dbReference type="InterPro" id="IPR036188">
    <property type="entry name" value="FAD/NAD-bd_sf"/>
</dbReference>
<dbReference type="GO" id="GO:0005829">
    <property type="term" value="C:cytosol"/>
    <property type="evidence" value="ECO:0007669"/>
    <property type="project" value="TreeGrafter"/>
</dbReference>
<evidence type="ECO:0000256" key="2">
    <source>
        <dbReference type="ARBA" id="ARBA00022630"/>
    </source>
</evidence>
<dbReference type="GO" id="GO:0004148">
    <property type="term" value="F:dihydrolipoyl dehydrogenase (NADH) activity"/>
    <property type="evidence" value="ECO:0007669"/>
    <property type="project" value="TreeGrafter"/>
</dbReference>